<protein>
    <submittedName>
        <fullName evidence="1">Uncharacterized protein</fullName>
    </submittedName>
</protein>
<dbReference type="EMBL" id="QPJS01000004">
    <property type="protein sequence ID" value="RCX02395.1"/>
    <property type="molecule type" value="Genomic_DNA"/>
</dbReference>
<name>A0A368ZZL3_9FLAO</name>
<gene>
    <name evidence="1" type="ORF">DES35_104155</name>
</gene>
<dbReference type="RefSeq" id="WP_125039471.1">
    <property type="nucleotide sequence ID" value="NZ_BHZF01000005.1"/>
</dbReference>
<organism evidence="1 2">
    <name type="scientific">Schleiferia thermophila</name>
    <dbReference type="NCBI Taxonomy" id="884107"/>
    <lineage>
        <taxon>Bacteria</taxon>
        <taxon>Pseudomonadati</taxon>
        <taxon>Bacteroidota</taxon>
        <taxon>Flavobacteriia</taxon>
        <taxon>Flavobacteriales</taxon>
        <taxon>Schleiferiaceae</taxon>
        <taxon>Schleiferia</taxon>
    </lineage>
</organism>
<proteinExistence type="predicted"/>
<sequence length="740" mass="84543">MSNLKRVGQPIFRYLMLPIICLPFAGCQVTETVLSSQRELSTVEITDTLGYLEPNLVLATSDGDVVFEGYLKKPFRYRHQEHVRKVSKVKGNSRYKLGAMLLGAAGITAGLSSISRNSDNPGNFPYYLLGSSAALFGVGLAGMYVDTSYYYRLSDSYSFDTITQTAAGLSVSLSLNDSETFSAQFDTTGHLKINVFRAFKQFPKYKVHSHDTLTFFYEDRRISKSIALFTKMVFMSNAEIHLYSQPFSQDLPMFSVEEGIFIHASELQDEQWIEVSLAGRSFFVERKNLISVYTNVRNYSENLPDINQLLNTFLKNSAQRFLTKSTAETDEQYRNRLQRFEAQKLTWFNQGLEVYSLWLRDRLSLKKINLLEYDANFQLYLLEIDGLGTFPVRVNRANLNVFQENSSKITLTNIKLQYKGEAIEIDEITLFDPITQSYYSYEERMRRTSRNSRIWDKTGFKNFGLKKEIVQEFFAKSLQDFKNTEDEYILPVGERVYKTSVAVVMENSEYKHYPNPSATISAIPLFKQMTLQSMGILPEFTIAEQNATMADMFRIFGQSGISESAIPKAKGSDSALLFVYFRGNFFFSDKKEKMYLLPIDAHPDFVDLTAIDIKNVIETSRKKGYGKIVFLLDGTFYGTMPDTSRFSVSKSKDVAILVSSAPGQQSYVHPRTLTSVFLHRFLKELSASQGVITVGDIFQQMCCGMRSLPSVVREFHQQEQLPILFGNSQIEIFKPLYEQQ</sequence>
<keyword evidence="2" id="KW-1185">Reference proteome</keyword>
<dbReference type="Proteomes" id="UP000253517">
    <property type="component" value="Unassembled WGS sequence"/>
</dbReference>
<dbReference type="AlphaFoldDB" id="A0A368ZZL3"/>
<reference evidence="1 2" key="1">
    <citation type="submission" date="2018-07" db="EMBL/GenBank/DDBJ databases">
        <title>Genomic Encyclopedia of Type Strains, Phase IV (KMG-IV): sequencing the most valuable type-strain genomes for metagenomic binning, comparative biology and taxonomic classification.</title>
        <authorList>
            <person name="Goeker M."/>
        </authorList>
    </citation>
    <scope>NUCLEOTIDE SEQUENCE [LARGE SCALE GENOMIC DNA]</scope>
    <source>
        <strain evidence="1 2">DSM 21410</strain>
    </source>
</reference>
<comment type="caution">
    <text evidence="1">The sequence shown here is derived from an EMBL/GenBank/DDBJ whole genome shotgun (WGS) entry which is preliminary data.</text>
</comment>
<accession>A0A368ZZL3</accession>
<evidence type="ECO:0000313" key="2">
    <source>
        <dbReference type="Proteomes" id="UP000253517"/>
    </source>
</evidence>
<evidence type="ECO:0000313" key="1">
    <source>
        <dbReference type="EMBL" id="RCX02395.1"/>
    </source>
</evidence>